<evidence type="ECO:0000256" key="1">
    <source>
        <dbReference type="SAM" id="Phobius"/>
    </source>
</evidence>
<dbReference type="Proteomes" id="UP000260351">
    <property type="component" value="Unassembled WGS sequence"/>
</dbReference>
<organism evidence="3 4">
    <name type="scientific">Wenzhouxiangella sediminis</name>
    <dbReference type="NCBI Taxonomy" id="1792836"/>
    <lineage>
        <taxon>Bacteria</taxon>
        <taxon>Pseudomonadati</taxon>
        <taxon>Pseudomonadota</taxon>
        <taxon>Gammaproteobacteria</taxon>
        <taxon>Chromatiales</taxon>
        <taxon>Wenzhouxiangellaceae</taxon>
        <taxon>Wenzhouxiangella</taxon>
    </lineage>
</organism>
<keyword evidence="1" id="KW-1133">Transmembrane helix</keyword>
<dbReference type="AlphaFoldDB" id="A0A3E1KB82"/>
<sequence length="259" mass="27766">MSRLFTLLAGPILAFSSLFMASSTLAQPYTITQDTADLTPLTAPTAVSLADDQTAGPFNIGFDFNFFGTTYSEFWISSNGFIAFENTSNGCCSGQLIPNSGQPNNMIAAFYEDYDPPEGGTVSYSLEGNIVGARSLIIEFDQIYPWNGPPKTPSTWQIKLQECTNIIEIHCESCVSDGGSHTQGIENAAGDDAYFVAGRNSTDFSLTDDQVIFDPDLVTCQAETPEPALPVPTLGTLSALLMTLVLLIIGTIVLRRSAA</sequence>
<keyword evidence="1" id="KW-0472">Membrane</keyword>
<comment type="caution">
    <text evidence="3">The sequence shown here is derived from an EMBL/GenBank/DDBJ whole genome shotgun (WGS) entry which is preliminary data.</text>
</comment>
<accession>A0A3E1KB82</accession>
<evidence type="ECO:0000256" key="2">
    <source>
        <dbReference type="SAM" id="SignalP"/>
    </source>
</evidence>
<name>A0A3E1KB82_9GAMM</name>
<feature type="chain" id="PRO_5017660948" description="PEP-CTERM sorting domain-containing protein" evidence="2">
    <location>
        <begin position="27"/>
        <end position="259"/>
    </location>
</feature>
<keyword evidence="1" id="KW-0812">Transmembrane</keyword>
<evidence type="ECO:0000313" key="3">
    <source>
        <dbReference type="EMBL" id="RFF31758.1"/>
    </source>
</evidence>
<evidence type="ECO:0008006" key="5">
    <source>
        <dbReference type="Google" id="ProtNLM"/>
    </source>
</evidence>
<keyword evidence="2" id="KW-0732">Signal</keyword>
<evidence type="ECO:0000313" key="4">
    <source>
        <dbReference type="Proteomes" id="UP000260351"/>
    </source>
</evidence>
<gene>
    <name evidence="3" type="ORF">DZC52_03675</name>
</gene>
<feature type="transmembrane region" description="Helical" evidence="1">
    <location>
        <begin position="234"/>
        <end position="254"/>
    </location>
</feature>
<reference evidence="3 4" key="1">
    <citation type="submission" date="2018-08" db="EMBL/GenBank/DDBJ databases">
        <title>Wenzhouxiangella salilacus sp. nov., a novel bacterium isolated from a saline lake in Xinjiang Province, China.</title>
        <authorList>
            <person name="Han S."/>
        </authorList>
    </citation>
    <scope>NUCLEOTIDE SEQUENCE [LARGE SCALE GENOMIC DNA]</scope>
    <source>
        <strain evidence="3 4">XDB06</strain>
    </source>
</reference>
<protein>
    <recommendedName>
        <fullName evidence="5">PEP-CTERM sorting domain-containing protein</fullName>
    </recommendedName>
</protein>
<feature type="signal peptide" evidence="2">
    <location>
        <begin position="1"/>
        <end position="26"/>
    </location>
</feature>
<proteinExistence type="predicted"/>
<keyword evidence="4" id="KW-1185">Reference proteome</keyword>
<dbReference type="EMBL" id="QUZK01000016">
    <property type="protein sequence ID" value="RFF31758.1"/>
    <property type="molecule type" value="Genomic_DNA"/>
</dbReference>